<proteinExistence type="predicted"/>
<evidence type="ECO:0000313" key="1">
    <source>
        <dbReference type="EMBL" id="DAF94972.1"/>
    </source>
</evidence>
<organism evidence="1">
    <name type="scientific">Inoviridae sp. ct4fI15</name>
    <dbReference type="NCBI Taxonomy" id="2825776"/>
    <lineage>
        <taxon>Viruses</taxon>
        <taxon>Monodnaviria</taxon>
        <taxon>Loebvirae</taxon>
        <taxon>Hofneiviricota</taxon>
        <taxon>Faserviricetes</taxon>
        <taxon>Tubulavirales</taxon>
        <taxon>Inoviridae</taxon>
    </lineage>
</organism>
<protein>
    <submittedName>
        <fullName evidence="1">Uncharacterized protein</fullName>
    </submittedName>
</protein>
<dbReference type="EMBL" id="BK016101">
    <property type="protein sequence ID" value="DAF94972.1"/>
    <property type="molecule type" value="Genomic_DNA"/>
</dbReference>
<sequence length="38" mass="4453">MKNIIIIMDLMIHPIRYQYTVVGRTLIAGLKRVDTLPR</sequence>
<name>A0A8S5UKM8_9VIRU</name>
<reference evidence="1" key="1">
    <citation type="journal article" date="2021" name="Proc. Natl. Acad. Sci. U.S.A.">
        <title>A Catalog of Tens of Thousands of Viruses from Human Metagenomes Reveals Hidden Associations with Chronic Diseases.</title>
        <authorList>
            <person name="Tisza M.J."/>
            <person name="Buck C.B."/>
        </authorList>
    </citation>
    <scope>NUCLEOTIDE SEQUENCE</scope>
    <source>
        <strain evidence="1">Ct4fI15</strain>
    </source>
</reference>
<accession>A0A8S5UKM8</accession>